<reference evidence="2 3" key="1">
    <citation type="submission" date="2016-03" db="EMBL/GenBank/DDBJ databases">
        <title>Deep-sea bacteria in the southern Pacific.</title>
        <authorList>
            <person name="Tang K."/>
        </authorList>
    </citation>
    <scope>NUCLEOTIDE SEQUENCE [LARGE SCALE GENOMIC DNA]</scope>
    <source>
        <strain evidence="2 3">JLT2016</strain>
        <plasmid evidence="3">Plasmid ptpro7</plasmid>
        <plasmid evidence="2">pTPRO7</plasmid>
    </source>
</reference>
<accession>A0A1U7DE05</accession>
<dbReference type="EMBL" id="CP014803">
    <property type="protein sequence ID" value="APX26391.1"/>
    <property type="molecule type" value="Genomic_DNA"/>
</dbReference>
<keyword evidence="3" id="KW-1185">Reference proteome</keyword>
<dbReference type="Proteomes" id="UP000186559">
    <property type="component" value="Plasmid pTPRO7"/>
</dbReference>
<protein>
    <submittedName>
        <fullName evidence="2">Transposase</fullName>
    </submittedName>
</protein>
<evidence type="ECO:0000313" key="3">
    <source>
        <dbReference type="Proteomes" id="UP000186559"/>
    </source>
</evidence>
<sequence>MDIKVLGIDLGKTVCSLAGLDEAGAVVFRKRLQRHRLLDFLATLPPCVVAMEACGGAHHIGRFCLQKGHEPRLMSPLYVRPYVK</sequence>
<name>A0A1U7DE05_9RHOB</name>
<geneLocation type="plasmid" evidence="2">
    <name>pTPRO7</name>
</geneLocation>
<dbReference type="AlphaFoldDB" id="A0A1U7DE05"/>
<geneLocation type="plasmid" evidence="3">
    <name>ptpro7</name>
</geneLocation>
<organism evidence="2 3">
    <name type="scientific">Salipiger profundus</name>
    <dbReference type="NCBI Taxonomy" id="1229727"/>
    <lineage>
        <taxon>Bacteria</taxon>
        <taxon>Pseudomonadati</taxon>
        <taxon>Pseudomonadota</taxon>
        <taxon>Alphaproteobacteria</taxon>
        <taxon>Rhodobacterales</taxon>
        <taxon>Roseobacteraceae</taxon>
        <taxon>Salipiger</taxon>
    </lineage>
</organism>
<dbReference type="EMBL" id="CP014796">
    <property type="protein sequence ID" value="APX23430.1"/>
    <property type="molecule type" value="Genomic_DNA"/>
</dbReference>
<dbReference type="KEGG" id="tpro:Ga0080559_TMP2634"/>
<keyword evidence="2" id="KW-0614">Plasmid</keyword>
<dbReference type="Proteomes" id="UP000186559">
    <property type="component" value="Chromosome"/>
</dbReference>
<gene>
    <name evidence="1" type="ORF">Ga0080559_TMP2634</name>
    <name evidence="2" type="ORF">Ga0080559_TMP5054</name>
</gene>
<evidence type="ECO:0000313" key="1">
    <source>
        <dbReference type="EMBL" id="APX23430.1"/>
    </source>
</evidence>
<evidence type="ECO:0000313" key="2">
    <source>
        <dbReference type="EMBL" id="APX26391.1"/>
    </source>
</evidence>
<dbReference type="KEGG" id="tpro:Ga0080559_TMP5054"/>
<dbReference type="STRING" id="1229727.Ga0080559_TMP2634"/>
<proteinExistence type="predicted"/>